<sequence length="81" mass="9487">MSELYLRDFGALDDTMREQLFSIREELRLRGIRMLKHQRTEGGVRVQYQCRGHQGELVVAWDDMQQELSSLFSFSPAPPQT</sequence>
<proteinExistence type="predicted"/>
<gene>
    <name evidence="1" type="ORF">E6C60_1703</name>
</gene>
<dbReference type="AlphaFoldDB" id="A0A4P8XJ83"/>
<organism evidence="1 2">
    <name type="scientific">Paenibacillus algicola</name>
    <dbReference type="NCBI Taxonomy" id="2565926"/>
    <lineage>
        <taxon>Bacteria</taxon>
        <taxon>Bacillati</taxon>
        <taxon>Bacillota</taxon>
        <taxon>Bacilli</taxon>
        <taxon>Bacillales</taxon>
        <taxon>Paenibacillaceae</taxon>
        <taxon>Paenibacillus</taxon>
    </lineage>
</organism>
<dbReference type="Pfam" id="PF26325">
    <property type="entry name" value="YhjD"/>
    <property type="match status" value="1"/>
</dbReference>
<evidence type="ECO:0000313" key="2">
    <source>
        <dbReference type="Proteomes" id="UP000300879"/>
    </source>
</evidence>
<keyword evidence="2" id="KW-1185">Reference proteome</keyword>
<dbReference type="OrthoDB" id="2910298at2"/>
<dbReference type="RefSeq" id="WP_138225445.1">
    <property type="nucleotide sequence ID" value="NZ_CP040396.1"/>
</dbReference>
<dbReference type="KEGG" id="palo:E6C60_1703"/>
<name>A0A4P8XJ83_9BACL</name>
<accession>A0A4P8XJ83</accession>
<reference evidence="1 2" key="1">
    <citation type="submission" date="2019-05" db="EMBL/GenBank/DDBJ databases">
        <authorList>
            <person name="Chen C."/>
        </authorList>
    </citation>
    <scope>NUCLEOTIDE SEQUENCE [LARGE SCALE GENOMIC DNA]</scope>
    <source>
        <strain evidence="1 2">HB172198</strain>
    </source>
</reference>
<protein>
    <submittedName>
        <fullName evidence="1">Uncharacterized protein</fullName>
    </submittedName>
</protein>
<evidence type="ECO:0000313" key="1">
    <source>
        <dbReference type="EMBL" id="QCT02418.1"/>
    </source>
</evidence>
<dbReference type="Proteomes" id="UP000300879">
    <property type="component" value="Chromosome"/>
</dbReference>
<dbReference type="EMBL" id="CP040396">
    <property type="protein sequence ID" value="QCT02418.1"/>
    <property type="molecule type" value="Genomic_DNA"/>
</dbReference>
<dbReference type="InterPro" id="IPR058600">
    <property type="entry name" value="YhjD-like"/>
</dbReference>